<organism evidence="3 4">
    <name type="scientific">Methylobacterium crusticola</name>
    <dbReference type="NCBI Taxonomy" id="1697972"/>
    <lineage>
        <taxon>Bacteria</taxon>
        <taxon>Pseudomonadati</taxon>
        <taxon>Pseudomonadota</taxon>
        <taxon>Alphaproteobacteria</taxon>
        <taxon>Hyphomicrobiales</taxon>
        <taxon>Methylobacteriaceae</taxon>
        <taxon>Methylobacterium</taxon>
    </lineage>
</organism>
<dbReference type="InterPro" id="IPR013126">
    <property type="entry name" value="Hsp_70_fam"/>
</dbReference>
<evidence type="ECO:0000313" key="3">
    <source>
        <dbReference type="EMBL" id="GJD49944.1"/>
    </source>
</evidence>
<dbReference type="Proteomes" id="UP001055167">
    <property type="component" value="Unassembled WGS sequence"/>
</dbReference>
<dbReference type="SUPFAM" id="SSF53067">
    <property type="entry name" value="Actin-like ATPase domain"/>
    <property type="match status" value="2"/>
</dbReference>
<keyword evidence="4" id="KW-1185">Reference proteome</keyword>
<dbReference type="InterPro" id="IPR043129">
    <property type="entry name" value="ATPase_NBD"/>
</dbReference>
<dbReference type="CDD" id="cd10231">
    <property type="entry name" value="ASKHA_NBD_HSP70_YegD-like"/>
    <property type="match status" value="1"/>
</dbReference>
<keyword evidence="2" id="KW-0067">ATP-binding</keyword>
<dbReference type="PANTHER" id="PTHR19375">
    <property type="entry name" value="HEAT SHOCK PROTEIN 70KDA"/>
    <property type="match status" value="1"/>
</dbReference>
<evidence type="ECO:0000256" key="2">
    <source>
        <dbReference type="ARBA" id="ARBA00022840"/>
    </source>
</evidence>
<comment type="caution">
    <text evidence="3">The sequence shown here is derived from an EMBL/GenBank/DDBJ whole genome shotgun (WGS) entry which is preliminary data.</text>
</comment>
<reference evidence="3" key="2">
    <citation type="submission" date="2021-08" db="EMBL/GenBank/DDBJ databases">
        <authorList>
            <person name="Tani A."/>
            <person name="Ola A."/>
            <person name="Ogura Y."/>
            <person name="Katsura K."/>
            <person name="Hayashi T."/>
        </authorList>
    </citation>
    <scope>NUCLEOTIDE SEQUENCE</scope>
    <source>
        <strain evidence="3">KCTC 52305</strain>
    </source>
</reference>
<dbReference type="Gene3D" id="3.30.420.40">
    <property type="match status" value="2"/>
</dbReference>
<evidence type="ECO:0000313" key="4">
    <source>
        <dbReference type="Proteomes" id="UP001055167"/>
    </source>
</evidence>
<evidence type="ECO:0000256" key="1">
    <source>
        <dbReference type="ARBA" id="ARBA00022741"/>
    </source>
</evidence>
<name>A0ABQ4QYD5_9HYPH</name>
<dbReference type="EMBL" id="BPQH01000007">
    <property type="protein sequence ID" value="GJD49944.1"/>
    <property type="molecule type" value="Genomic_DNA"/>
</dbReference>
<dbReference type="RefSeq" id="WP_128563047.1">
    <property type="nucleotide sequence ID" value="NZ_BPQH01000007.1"/>
</dbReference>
<keyword evidence="1" id="KW-0547">Nucleotide-binding</keyword>
<sequence>MAACGLDFGTSNTTLGLLRETGPGLARLEGPAVTIPSAIFFPPGGEAAIGRAAIGEYVEGVPGRLMRSLKSVLGSALIDETTPVGRQRLPFRTVIARYLGAVKARAEAEAGAALTRVVHGRPVHFVDGDPEGDRRAQAALAGIAREIGFREISFQYEPIAAALDYESGLAGEEVALIADIGGGTSDFSVVRLSPARHARTERAGDILANDGVRVGGTDVDRVLSLGRVMPLLGLGSPMRRPGLDVPSAYFHDLATWSQINRLYDGRTLREVRALRREAARPDLLDRLAAVIEAERGHTLAMEVEDAKIALSEAERTALPLGWIEAGLAAAMDRDDLARHTADLARRIAACIGACLRAAGLPPGAIDAVFLTGGSTRLAPVRSAILRAAPDARVVEGDTFGSVGMGLTIEAARRYG</sequence>
<dbReference type="Pfam" id="PF00012">
    <property type="entry name" value="HSP70"/>
    <property type="match status" value="2"/>
</dbReference>
<reference evidence="3" key="1">
    <citation type="journal article" date="2021" name="Front. Microbiol.">
        <title>Comprehensive Comparative Genomics and Phenotyping of Methylobacterium Species.</title>
        <authorList>
            <person name="Alessa O."/>
            <person name="Ogura Y."/>
            <person name="Fujitani Y."/>
            <person name="Takami H."/>
            <person name="Hayashi T."/>
            <person name="Sahin N."/>
            <person name="Tani A."/>
        </authorList>
    </citation>
    <scope>NUCLEOTIDE SEQUENCE</scope>
    <source>
        <strain evidence="3">KCTC 52305</strain>
    </source>
</reference>
<accession>A0ABQ4QYD5</accession>
<proteinExistence type="predicted"/>
<protein>
    <submittedName>
        <fullName evidence="3">Chaperone protein DnaK</fullName>
    </submittedName>
</protein>
<gene>
    <name evidence="3" type="primary">dnaK_1</name>
    <name evidence="3" type="ORF">OPKNFCMD_2680</name>
</gene>
<dbReference type="InterPro" id="IPR042054">
    <property type="entry name" value="YegD-like"/>
</dbReference>